<proteinExistence type="inferred from homology"/>
<keyword evidence="7" id="KW-0238">DNA-binding</keyword>
<dbReference type="GO" id="GO:0003677">
    <property type="term" value="F:DNA binding"/>
    <property type="evidence" value="ECO:0007669"/>
    <property type="project" value="UniProtKB-KW"/>
</dbReference>
<dbReference type="AlphaFoldDB" id="A0A1H5W2U8"/>
<evidence type="ECO:0000256" key="13">
    <source>
        <dbReference type="SAM" id="MobiDB-lite"/>
    </source>
</evidence>
<dbReference type="InterPro" id="IPR013826">
    <property type="entry name" value="Topo_IA_cen_sub3"/>
</dbReference>
<dbReference type="Proteomes" id="UP000236735">
    <property type="component" value="Unassembled WGS sequence"/>
</dbReference>
<dbReference type="PANTHER" id="PTHR11390">
    <property type="entry name" value="PROKARYOTIC DNA TOPOISOMERASE"/>
    <property type="match status" value="1"/>
</dbReference>
<keyword evidence="4" id="KW-0479">Metal-binding</keyword>
<organism evidence="16 17">
    <name type="scientific">Xylanibacter ruminicola</name>
    <name type="common">Prevotella ruminicola</name>
    <dbReference type="NCBI Taxonomy" id="839"/>
    <lineage>
        <taxon>Bacteria</taxon>
        <taxon>Pseudomonadati</taxon>
        <taxon>Bacteroidota</taxon>
        <taxon>Bacteroidia</taxon>
        <taxon>Bacteroidales</taxon>
        <taxon>Prevotellaceae</taxon>
        <taxon>Xylanibacter</taxon>
    </lineage>
</organism>
<comment type="similarity">
    <text evidence="2">Belongs to the type IA topoisomerase family.</text>
</comment>
<dbReference type="PANTHER" id="PTHR11390:SF21">
    <property type="entry name" value="DNA TOPOISOMERASE 3-ALPHA"/>
    <property type="match status" value="1"/>
</dbReference>
<evidence type="ECO:0000313" key="16">
    <source>
        <dbReference type="EMBL" id="SEF93471.1"/>
    </source>
</evidence>
<evidence type="ECO:0000256" key="6">
    <source>
        <dbReference type="ARBA" id="ARBA00023029"/>
    </source>
</evidence>
<feature type="compositionally biased region" description="Polar residues" evidence="13">
    <location>
        <begin position="260"/>
        <end position="269"/>
    </location>
</feature>
<dbReference type="Pfam" id="PF01131">
    <property type="entry name" value="Topoisom_bac"/>
    <property type="match status" value="1"/>
</dbReference>
<evidence type="ECO:0000256" key="7">
    <source>
        <dbReference type="ARBA" id="ARBA00023125"/>
    </source>
</evidence>
<dbReference type="InterPro" id="IPR013497">
    <property type="entry name" value="Topo_IA_cen"/>
</dbReference>
<dbReference type="SMART" id="SM00437">
    <property type="entry name" value="TOP1Ac"/>
    <property type="match status" value="1"/>
</dbReference>
<dbReference type="Gene3D" id="1.10.460.10">
    <property type="entry name" value="Topoisomerase I, domain 2"/>
    <property type="match status" value="1"/>
</dbReference>
<reference evidence="16 17" key="1">
    <citation type="submission" date="2016-10" db="EMBL/GenBank/DDBJ databases">
        <authorList>
            <person name="de Groot N.N."/>
        </authorList>
    </citation>
    <scope>NUCLEOTIDE SEQUENCE [LARGE SCALE GENOMIC DNA]</scope>
    <source>
        <strain evidence="16 17">AR32</strain>
    </source>
</reference>
<dbReference type="Gene3D" id="3.40.50.140">
    <property type="match status" value="1"/>
</dbReference>
<dbReference type="SUPFAM" id="SSF56712">
    <property type="entry name" value="Prokaryotic type I DNA topoisomerase"/>
    <property type="match status" value="1"/>
</dbReference>
<evidence type="ECO:0000256" key="9">
    <source>
        <dbReference type="ARBA" id="ARBA00030003"/>
    </source>
</evidence>
<evidence type="ECO:0000259" key="15">
    <source>
        <dbReference type="PROSITE" id="PS52039"/>
    </source>
</evidence>
<dbReference type="EMBL" id="FNUV01000005">
    <property type="protein sequence ID" value="SEF93471.1"/>
    <property type="molecule type" value="Genomic_DNA"/>
</dbReference>
<dbReference type="NCBIfam" id="TIGR01056">
    <property type="entry name" value="topB"/>
    <property type="match status" value="1"/>
</dbReference>
<evidence type="ECO:0000256" key="12">
    <source>
        <dbReference type="ARBA" id="ARBA00032877"/>
    </source>
</evidence>
<dbReference type="PROSITE" id="PS50880">
    <property type="entry name" value="TOPRIM"/>
    <property type="match status" value="1"/>
</dbReference>
<evidence type="ECO:0000256" key="8">
    <source>
        <dbReference type="ARBA" id="ARBA00023235"/>
    </source>
</evidence>
<accession>A0A1H5W2U8</accession>
<sequence length="709" mass="79451">MIVYIAEKPDIATAMAAYLWSDYSSYKHKHCYQKGDVIVTWAYGHIMMTAMPEAYGKEYADFSTYPVIPSTWKKRPSPSTKEQFEYIRSVLGKADVVVNGGDPDREGQLLIDEILEYVGYKGEVRRILINAKDTDSLKRAFDHIEPNEKYRPLYHAGLARERADWLVGINLSRAYTVSARKHGAAGVWRVGRVKMPTLALVVEREKEIQNFHSVEYYELTGKYSKNGIPFSAILKPSDEAPLDSEGRIIQRNYVEKIQNEVKNQPARVTSSERKSQTESAPLPYSLDTLQVEANKRYGMSPSDVLAKVQSLYEKKFVSYPRSDCNYIPTSQHGDAGRILKALAEYGLEAASNADASIQSRCFNDGKVSAHHAIIPTGVIPKGLDERERKVYDMIAVRYLIQFYPPCRYDVVKYELTAKGYVFAGSGKTIVSPGWRGISISDDKDDEVKEVPTLATGDIIPIPIYIIDTKKTTPPKRFTEGSLLAAMTNIWRFVSPDNPNKEKLKECKGIGTPATRDSIIADLLATKSGKSDILPCIQKKGKELVPTAFGTAMIDGIHESLTKPDLTAVMEYNLSAIAEGKMGLGVFLEETQKMVLENIAFAEGSSHYVASAAVGGKDDQEVPHEECPVCRRKTLARKYSPKTKKHFWVCEEKSCVHPTTGKTVFYADSRKKPVVKLCPQCGVPLCQVYSKKTKQQYWVCPKCNEFKKML</sequence>
<dbReference type="PROSITE" id="PS00396">
    <property type="entry name" value="TOPO_IA_1"/>
    <property type="match status" value="1"/>
</dbReference>
<dbReference type="GO" id="GO:0046872">
    <property type="term" value="F:metal ion binding"/>
    <property type="evidence" value="ECO:0007669"/>
    <property type="project" value="UniProtKB-KW"/>
</dbReference>
<evidence type="ECO:0000256" key="1">
    <source>
        <dbReference type="ARBA" id="ARBA00000213"/>
    </source>
</evidence>
<dbReference type="InterPro" id="IPR023405">
    <property type="entry name" value="Topo_IA_core_domain"/>
</dbReference>
<dbReference type="Pfam" id="PF01751">
    <property type="entry name" value="Toprim"/>
    <property type="match status" value="1"/>
</dbReference>
<dbReference type="InterPro" id="IPR023406">
    <property type="entry name" value="Topo_IA_AS"/>
</dbReference>
<dbReference type="InterPro" id="IPR006171">
    <property type="entry name" value="TOPRIM_dom"/>
</dbReference>
<dbReference type="GO" id="GO:0006281">
    <property type="term" value="P:DNA repair"/>
    <property type="evidence" value="ECO:0007669"/>
    <property type="project" value="TreeGrafter"/>
</dbReference>
<dbReference type="PRINTS" id="PR00417">
    <property type="entry name" value="PRTPISMRASEI"/>
</dbReference>
<evidence type="ECO:0000256" key="4">
    <source>
        <dbReference type="ARBA" id="ARBA00022723"/>
    </source>
</evidence>
<protein>
    <recommendedName>
        <fullName evidence="3">DNA topoisomerase</fullName>
        <ecNumber evidence="3">5.6.2.1</ecNumber>
    </recommendedName>
    <alternativeName>
        <fullName evidence="12">Omega-protein</fullName>
    </alternativeName>
    <alternativeName>
        <fullName evidence="11">Relaxing enzyme</fullName>
    </alternativeName>
    <alternativeName>
        <fullName evidence="9">Swivelase</fullName>
    </alternativeName>
    <alternativeName>
        <fullName evidence="10">Untwisting enzyme</fullName>
    </alternativeName>
</protein>
<dbReference type="InterPro" id="IPR003602">
    <property type="entry name" value="Topo_IA_DNA-bd_dom"/>
</dbReference>
<evidence type="ECO:0000256" key="3">
    <source>
        <dbReference type="ARBA" id="ARBA00012891"/>
    </source>
</evidence>
<dbReference type="CDD" id="cd00186">
    <property type="entry name" value="TOP1Ac"/>
    <property type="match status" value="1"/>
</dbReference>
<feature type="domain" description="Toprim" evidence="14">
    <location>
        <begin position="1"/>
        <end position="130"/>
    </location>
</feature>
<dbReference type="PROSITE" id="PS52039">
    <property type="entry name" value="TOPO_IA_2"/>
    <property type="match status" value="1"/>
</dbReference>
<evidence type="ECO:0000256" key="11">
    <source>
        <dbReference type="ARBA" id="ARBA00032235"/>
    </source>
</evidence>
<dbReference type="Gene3D" id="1.10.290.10">
    <property type="entry name" value="Topoisomerase I, domain 4"/>
    <property type="match status" value="1"/>
</dbReference>
<dbReference type="GO" id="GO:0043597">
    <property type="term" value="C:cytoplasmic replication fork"/>
    <property type="evidence" value="ECO:0007669"/>
    <property type="project" value="TreeGrafter"/>
</dbReference>
<dbReference type="RefSeq" id="WP_103915951.1">
    <property type="nucleotide sequence ID" value="NZ_FNUV01000005.1"/>
</dbReference>
<keyword evidence="5" id="KW-0460">Magnesium</keyword>
<dbReference type="InterPro" id="IPR003601">
    <property type="entry name" value="Topo_IA_2"/>
</dbReference>
<dbReference type="GO" id="GO:0006265">
    <property type="term" value="P:DNA topological change"/>
    <property type="evidence" value="ECO:0007669"/>
    <property type="project" value="InterPro"/>
</dbReference>
<dbReference type="Gene3D" id="2.70.20.10">
    <property type="entry name" value="Topoisomerase I, domain 3"/>
    <property type="match status" value="1"/>
</dbReference>
<dbReference type="InterPro" id="IPR013825">
    <property type="entry name" value="Topo_IA_cen_sub2"/>
</dbReference>
<evidence type="ECO:0000256" key="10">
    <source>
        <dbReference type="ARBA" id="ARBA00031985"/>
    </source>
</evidence>
<comment type="catalytic activity">
    <reaction evidence="1">
        <text>ATP-independent breakage of single-stranded DNA, followed by passage and rejoining.</text>
        <dbReference type="EC" id="5.6.2.1"/>
    </reaction>
</comment>
<evidence type="ECO:0000256" key="5">
    <source>
        <dbReference type="ARBA" id="ARBA00022842"/>
    </source>
</evidence>
<dbReference type="NCBIfam" id="NF005829">
    <property type="entry name" value="PRK07726.1"/>
    <property type="match status" value="1"/>
</dbReference>
<dbReference type="CDD" id="cd03362">
    <property type="entry name" value="TOPRIM_TopoIA_TopoIII"/>
    <property type="match status" value="1"/>
</dbReference>
<evidence type="ECO:0000256" key="2">
    <source>
        <dbReference type="ARBA" id="ARBA00009446"/>
    </source>
</evidence>
<dbReference type="SMART" id="SM00436">
    <property type="entry name" value="TOP1Bc"/>
    <property type="match status" value="1"/>
</dbReference>
<evidence type="ECO:0000313" key="17">
    <source>
        <dbReference type="Proteomes" id="UP000236735"/>
    </source>
</evidence>
<dbReference type="InterPro" id="IPR000380">
    <property type="entry name" value="Topo_IA"/>
</dbReference>
<feature type="region of interest" description="Disordered" evidence="13">
    <location>
        <begin position="260"/>
        <end position="280"/>
    </location>
</feature>
<gene>
    <name evidence="16" type="ORF">SAMN05216354_2188</name>
</gene>
<dbReference type="InterPro" id="IPR013824">
    <property type="entry name" value="Topo_IA_cen_sub1"/>
</dbReference>
<evidence type="ECO:0000259" key="14">
    <source>
        <dbReference type="PROSITE" id="PS50880"/>
    </source>
</evidence>
<dbReference type="GO" id="GO:0006310">
    <property type="term" value="P:DNA recombination"/>
    <property type="evidence" value="ECO:0007669"/>
    <property type="project" value="TreeGrafter"/>
</dbReference>
<dbReference type="GO" id="GO:0003917">
    <property type="term" value="F:DNA topoisomerase type I (single strand cut, ATP-independent) activity"/>
    <property type="evidence" value="ECO:0007669"/>
    <property type="project" value="UniProtKB-EC"/>
</dbReference>
<feature type="domain" description="Topo IA-type catalytic" evidence="15">
    <location>
        <begin position="150"/>
        <end position="599"/>
    </location>
</feature>
<keyword evidence="8 16" id="KW-0413">Isomerase</keyword>
<dbReference type="EC" id="5.6.2.1" evidence="3"/>
<dbReference type="InterPro" id="IPR005738">
    <property type="entry name" value="TopoIII"/>
</dbReference>
<dbReference type="SMART" id="SM00493">
    <property type="entry name" value="TOPRIM"/>
    <property type="match status" value="1"/>
</dbReference>
<keyword evidence="6" id="KW-0799">Topoisomerase</keyword>
<dbReference type="InterPro" id="IPR034144">
    <property type="entry name" value="TOPRIM_TopoIII"/>
</dbReference>
<name>A0A1H5W2U8_XYLRU</name>